<feature type="compositionally biased region" description="Low complexity" evidence="1">
    <location>
        <begin position="201"/>
        <end position="212"/>
    </location>
</feature>
<gene>
    <name evidence="2" type="ORF">AMOR_53060</name>
</gene>
<dbReference type="EMBL" id="AP025591">
    <property type="protein sequence ID" value="BDG06310.1"/>
    <property type="molecule type" value="Genomic_DNA"/>
</dbReference>
<proteinExistence type="predicted"/>
<feature type="compositionally biased region" description="Basic and acidic residues" evidence="1">
    <location>
        <begin position="250"/>
        <end position="262"/>
    </location>
</feature>
<feature type="compositionally biased region" description="Basic residues" evidence="1">
    <location>
        <begin position="293"/>
        <end position="320"/>
    </location>
</feature>
<feature type="compositionally biased region" description="Basic and acidic residues" evidence="1">
    <location>
        <begin position="273"/>
        <end position="289"/>
    </location>
</feature>
<feature type="region of interest" description="Disordered" evidence="1">
    <location>
        <begin position="1"/>
        <end position="320"/>
    </location>
</feature>
<name>A0ABM7X3D0_9BACT</name>
<evidence type="ECO:0000313" key="2">
    <source>
        <dbReference type="EMBL" id="BDG06310.1"/>
    </source>
</evidence>
<feature type="compositionally biased region" description="Low complexity" evidence="1">
    <location>
        <begin position="80"/>
        <end position="95"/>
    </location>
</feature>
<feature type="compositionally biased region" description="Basic residues" evidence="1">
    <location>
        <begin position="96"/>
        <end position="108"/>
    </location>
</feature>
<accession>A0ABM7X3D0</accession>
<feature type="compositionally biased region" description="Basic residues" evidence="1">
    <location>
        <begin position="161"/>
        <end position="180"/>
    </location>
</feature>
<feature type="compositionally biased region" description="Low complexity" evidence="1">
    <location>
        <begin position="113"/>
        <end position="131"/>
    </location>
</feature>
<protein>
    <recommendedName>
        <fullName evidence="4">LigA</fullName>
    </recommendedName>
</protein>
<sequence length="320" mass="34501">MHSRRTVSLGPLRRHGGSSQGRERARSTSRAPAAPDGGPRRARGDDGTRRRSVRGRAPPAGSPVCGEGRERRSAGGSGSGRRAPSAGRTAASRPGAGRRRRRRARGRRGGGALARRAAPPGRPAATGSTGYPRRRRRAAGGSLLGPARRRHGGRPRDVRAHLRRIGARRRPRPGRIPRRAGRGEAEPCGCPPRPDARREAAGGALLRAASGRGARHAVAHRRRCDPRPREPRPVAARVSRRRGSTVPRLEGPRAEHRRDPGRRAIAAGGPREGAPDGRARGAGDERGGDVRPAPRRQLRRPCRRAARRVLRLHHRAPSSR</sequence>
<evidence type="ECO:0008006" key="4">
    <source>
        <dbReference type="Google" id="ProtNLM"/>
    </source>
</evidence>
<reference evidence="3" key="1">
    <citation type="journal article" date="2022" name="Int. J. Syst. Evol. Microbiol.">
        <title>Anaeromyxobacter oryzae sp. nov., Anaeromyxobacter diazotrophicus sp. nov. and Anaeromyxobacter paludicola sp. nov., isolated from paddy soils.</title>
        <authorList>
            <person name="Itoh H."/>
            <person name="Xu Z."/>
            <person name="Mise K."/>
            <person name="Masuda Y."/>
            <person name="Ushijima N."/>
            <person name="Hayakawa C."/>
            <person name="Shiratori Y."/>
            <person name="Senoo K."/>
        </authorList>
    </citation>
    <scope>NUCLEOTIDE SEQUENCE [LARGE SCALE GENOMIC DNA]</scope>
    <source>
        <strain evidence="3">Red232</strain>
    </source>
</reference>
<keyword evidence="3" id="KW-1185">Reference proteome</keyword>
<feature type="compositionally biased region" description="Basic and acidic residues" evidence="1">
    <location>
        <begin position="38"/>
        <end position="49"/>
    </location>
</feature>
<dbReference type="Proteomes" id="UP001162891">
    <property type="component" value="Chromosome"/>
</dbReference>
<evidence type="ECO:0000313" key="3">
    <source>
        <dbReference type="Proteomes" id="UP001162891"/>
    </source>
</evidence>
<feature type="compositionally biased region" description="Basic residues" evidence="1">
    <location>
        <begin position="213"/>
        <end position="224"/>
    </location>
</feature>
<organism evidence="2 3">
    <name type="scientific">Anaeromyxobacter oryzae</name>
    <dbReference type="NCBI Taxonomy" id="2918170"/>
    <lineage>
        <taxon>Bacteria</taxon>
        <taxon>Pseudomonadati</taxon>
        <taxon>Myxococcota</taxon>
        <taxon>Myxococcia</taxon>
        <taxon>Myxococcales</taxon>
        <taxon>Cystobacterineae</taxon>
        <taxon>Anaeromyxobacteraceae</taxon>
        <taxon>Anaeromyxobacter</taxon>
    </lineage>
</organism>
<feature type="compositionally biased region" description="Low complexity" evidence="1">
    <location>
        <begin position="28"/>
        <end position="37"/>
    </location>
</feature>
<evidence type="ECO:0000256" key="1">
    <source>
        <dbReference type="SAM" id="MobiDB-lite"/>
    </source>
</evidence>